<organism evidence="2 3">
    <name type="scientific">Cannabis sativa</name>
    <name type="common">Hemp</name>
    <name type="synonym">Marijuana</name>
    <dbReference type="NCBI Taxonomy" id="3483"/>
    <lineage>
        <taxon>Eukaryota</taxon>
        <taxon>Viridiplantae</taxon>
        <taxon>Streptophyta</taxon>
        <taxon>Embryophyta</taxon>
        <taxon>Tracheophyta</taxon>
        <taxon>Spermatophyta</taxon>
        <taxon>Magnoliopsida</taxon>
        <taxon>eudicotyledons</taxon>
        <taxon>Gunneridae</taxon>
        <taxon>Pentapetalae</taxon>
        <taxon>rosids</taxon>
        <taxon>fabids</taxon>
        <taxon>Rosales</taxon>
        <taxon>Cannabaceae</taxon>
        <taxon>Cannabis</taxon>
    </lineage>
</organism>
<dbReference type="Gramene" id="evm.model.02.1275">
    <property type="protein sequence ID" value="cds.evm.model.02.1275"/>
    <property type="gene ID" value="evm.TU.02.1275"/>
</dbReference>
<reference evidence="2" key="2">
    <citation type="submission" date="2021-03" db="UniProtKB">
        <authorList>
            <consortium name="EnsemblPlants"/>
        </authorList>
    </citation>
    <scope>IDENTIFICATION</scope>
</reference>
<keyword evidence="3" id="KW-1185">Reference proteome</keyword>
<accession>A0A803NT05</accession>
<proteinExistence type="predicted"/>
<dbReference type="EnsemblPlants" id="evm.model.02.1275">
    <property type="protein sequence ID" value="cds.evm.model.02.1275"/>
    <property type="gene ID" value="evm.TU.02.1275"/>
</dbReference>
<feature type="compositionally biased region" description="Basic and acidic residues" evidence="1">
    <location>
        <begin position="249"/>
        <end position="259"/>
    </location>
</feature>
<evidence type="ECO:0000313" key="2">
    <source>
        <dbReference type="EnsemblPlants" id="cds.evm.model.02.1275"/>
    </source>
</evidence>
<evidence type="ECO:0000256" key="1">
    <source>
        <dbReference type="SAM" id="MobiDB-lite"/>
    </source>
</evidence>
<reference evidence="2" key="1">
    <citation type="submission" date="2018-11" db="EMBL/GenBank/DDBJ databases">
        <authorList>
            <person name="Grassa J C."/>
        </authorList>
    </citation>
    <scope>NUCLEOTIDE SEQUENCE [LARGE SCALE GENOMIC DNA]</scope>
</reference>
<sequence length="408" mass="45631">MSWPAWLTPPEVRFDKTPIWVSVESIPTFYWNLSNLKDISAKASPVYELPNGVEDDVGMSTLRKSLRFPPLLQNGSKTGCSKNKDPVLCNQLKVQKAIRNGESDEMRECRLQLLSKRRIVSDDENEDQDGGEPTQVITQLPLVYLPGIGEIAPYSNNNKNEVIQDLIDAAQPSNTTENSIQGNTTGCKPQRSQNNSSKIQNAPTKVTSLGGTKMNAGKEPMQTPSQVDQPATDDVSSNTTPCMKSHSRSSKDKQQRDSNEGTYFNPSYRASPLGSQTQFISWPSNECWAQAKARELFMGSLTVDKFHREPTLFNPLLSIEDFRVEEHLKGPRKRKAYDGFLFRLSPKSTSQTKREFTKEEPNSNTILCMTFIHEAASDVNEAQPPPTPAPLSRAMTLTETLLSEEEDR</sequence>
<name>A0A803NT05_CANSA</name>
<evidence type="ECO:0008006" key="4">
    <source>
        <dbReference type="Google" id="ProtNLM"/>
    </source>
</evidence>
<dbReference type="AlphaFoldDB" id="A0A803NT05"/>
<dbReference type="Proteomes" id="UP000596661">
    <property type="component" value="Chromosome 2"/>
</dbReference>
<feature type="region of interest" description="Disordered" evidence="1">
    <location>
        <begin position="173"/>
        <end position="270"/>
    </location>
</feature>
<evidence type="ECO:0000313" key="3">
    <source>
        <dbReference type="Proteomes" id="UP000596661"/>
    </source>
</evidence>
<feature type="compositionally biased region" description="Polar residues" evidence="1">
    <location>
        <begin position="173"/>
        <end position="210"/>
    </location>
</feature>
<protein>
    <recommendedName>
        <fullName evidence="4">DUF4283 domain-containing protein</fullName>
    </recommendedName>
</protein>
<feature type="compositionally biased region" description="Polar residues" evidence="1">
    <location>
        <begin position="222"/>
        <end position="242"/>
    </location>
</feature>
<dbReference type="EMBL" id="UZAU01000170">
    <property type="status" value="NOT_ANNOTATED_CDS"/>
    <property type="molecule type" value="Genomic_DNA"/>
</dbReference>